<comment type="caution">
    <text evidence="1">The sequence shown here is derived from an EMBL/GenBank/DDBJ whole genome shotgun (WGS) entry which is preliminary data.</text>
</comment>
<accession>A0A150TMZ2</accession>
<organism evidence="1 2">
    <name type="scientific">Sorangium cellulosum</name>
    <name type="common">Polyangium cellulosum</name>
    <dbReference type="NCBI Taxonomy" id="56"/>
    <lineage>
        <taxon>Bacteria</taxon>
        <taxon>Pseudomonadati</taxon>
        <taxon>Myxococcota</taxon>
        <taxon>Polyangia</taxon>
        <taxon>Polyangiales</taxon>
        <taxon>Polyangiaceae</taxon>
        <taxon>Sorangium</taxon>
    </lineage>
</organism>
<sequence length="75" mass="8172">MDIASYQALGGVAGALASHADTQLAGRSVRQAKLARAVLERANESLIERWPTLKRWLIGVNRTDEVEWGRPGETG</sequence>
<reference evidence="1 2" key="1">
    <citation type="submission" date="2014-02" db="EMBL/GenBank/DDBJ databases">
        <title>The small core and large imbalanced accessory genome model reveals a collaborative survival strategy of Sorangium cellulosum strains in nature.</title>
        <authorList>
            <person name="Han K."/>
            <person name="Peng R."/>
            <person name="Blom J."/>
            <person name="Li Y.-Z."/>
        </authorList>
    </citation>
    <scope>NUCLEOTIDE SEQUENCE [LARGE SCALE GENOMIC DNA]</scope>
    <source>
        <strain evidence="1 2">So0007-03</strain>
    </source>
</reference>
<evidence type="ECO:0000313" key="2">
    <source>
        <dbReference type="Proteomes" id="UP000075502"/>
    </source>
</evidence>
<evidence type="ECO:0000313" key="1">
    <source>
        <dbReference type="EMBL" id="KYG06083.1"/>
    </source>
</evidence>
<dbReference type="Proteomes" id="UP000075502">
    <property type="component" value="Unassembled WGS sequence"/>
</dbReference>
<dbReference type="EMBL" id="JEME01001802">
    <property type="protein sequence ID" value="KYG06083.1"/>
    <property type="molecule type" value="Genomic_DNA"/>
</dbReference>
<protein>
    <submittedName>
        <fullName evidence="1">Uncharacterized protein</fullName>
    </submittedName>
</protein>
<gene>
    <name evidence="1" type="ORF">BE21_37000</name>
</gene>
<name>A0A150TMZ2_SORCE</name>
<dbReference type="AlphaFoldDB" id="A0A150TMZ2"/>
<proteinExistence type="predicted"/>